<dbReference type="OrthoDB" id="9793626at2"/>
<dbReference type="PATRIC" id="fig|1612624.7.peg.3496"/>
<protein>
    <submittedName>
        <fullName evidence="8">Oxidoreductase</fullName>
    </submittedName>
</protein>
<evidence type="ECO:0000259" key="7">
    <source>
        <dbReference type="Pfam" id="PF02826"/>
    </source>
</evidence>
<dbReference type="InterPro" id="IPR006140">
    <property type="entry name" value="D-isomer_DH_NAD-bd"/>
</dbReference>
<evidence type="ECO:0000259" key="6">
    <source>
        <dbReference type="Pfam" id="PF00389"/>
    </source>
</evidence>
<dbReference type="EMBL" id="LGLV01000006">
    <property type="protein sequence ID" value="OBZ95650.1"/>
    <property type="molecule type" value="Genomic_DNA"/>
</dbReference>
<evidence type="ECO:0000256" key="4">
    <source>
        <dbReference type="ARBA" id="ARBA00023027"/>
    </source>
</evidence>
<evidence type="ECO:0000256" key="5">
    <source>
        <dbReference type="RuleBase" id="RU003719"/>
    </source>
</evidence>
<name>A0A1C7P300_9HYPH</name>
<dbReference type="SUPFAM" id="SSF51735">
    <property type="entry name" value="NAD(P)-binding Rossmann-fold domains"/>
    <property type="match status" value="1"/>
</dbReference>
<dbReference type="AlphaFoldDB" id="A0A1C7P300"/>
<dbReference type="Proteomes" id="UP000093111">
    <property type="component" value="Unassembled WGS sequence"/>
</dbReference>
<evidence type="ECO:0000256" key="2">
    <source>
        <dbReference type="ARBA" id="ARBA00022605"/>
    </source>
</evidence>
<dbReference type="InterPro" id="IPR036291">
    <property type="entry name" value="NAD(P)-bd_dom_sf"/>
</dbReference>
<proteinExistence type="inferred from homology"/>
<reference evidence="8 9" key="1">
    <citation type="journal article" date="2016" name="Syst. Appl. Microbiol.">
        <title>Pararhizobium polonicum sp. nov. isolated from tumors on stone fruit rootstocks.</title>
        <authorList>
            <person name="Pulawska J."/>
            <person name="Kuzmanovic N."/>
            <person name="Willems A."/>
            <person name="Pothier J.F."/>
        </authorList>
    </citation>
    <scope>NUCLEOTIDE SEQUENCE [LARGE SCALE GENOMIC DNA]</scope>
    <source>
        <strain evidence="8 9">F5.1</strain>
    </source>
</reference>
<evidence type="ECO:0000313" key="9">
    <source>
        <dbReference type="Proteomes" id="UP000093111"/>
    </source>
</evidence>
<dbReference type="RefSeq" id="WP_068953899.1">
    <property type="nucleotide sequence ID" value="NZ_LGLV01000006.1"/>
</dbReference>
<gene>
    <name evidence="8" type="ORF">ADU59_09760</name>
</gene>
<keyword evidence="2" id="KW-0028">Amino-acid biosynthesis</keyword>
<dbReference type="PANTHER" id="PTHR42789">
    <property type="entry name" value="D-ISOMER SPECIFIC 2-HYDROXYACID DEHYDROGENASE FAMILY PROTEIN (AFU_ORTHOLOGUE AFUA_6G10090)"/>
    <property type="match status" value="1"/>
</dbReference>
<dbReference type="CDD" id="cd12172">
    <property type="entry name" value="PGDH_like_2"/>
    <property type="match status" value="1"/>
</dbReference>
<comment type="similarity">
    <text evidence="1 5">Belongs to the D-isomer specific 2-hydroxyacid dehydrogenase family.</text>
</comment>
<dbReference type="Pfam" id="PF00389">
    <property type="entry name" value="2-Hacid_dh"/>
    <property type="match status" value="1"/>
</dbReference>
<feature type="domain" description="D-isomer specific 2-hydroxyacid dehydrogenase NAD-binding" evidence="7">
    <location>
        <begin position="113"/>
        <end position="285"/>
    </location>
</feature>
<dbReference type="Pfam" id="PF02826">
    <property type="entry name" value="2-Hacid_dh_C"/>
    <property type="match status" value="1"/>
</dbReference>
<dbReference type="GO" id="GO:0008652">
    <property type="term" value="P:amino acid biosynthetic process"/>
    <property type="evidence" value="ECO:0007669"/>
    <property type="project" value="UniProtKB-KW"/>
</dbReference>
<accession>A0A1C7P300</accession>
<evidence type="ECO:0000256" key="3">
    <source>
        <dbReference type="ARBA" id="ARBA00023002"/>
    </source>
</evidence>
<feature type="domain" description="D-isomer specific 2-hydroxyacid dehydrogenase catalytic" evidence="6">
    <location>
        <begin position="26"/>
        <end position="305"/>
    </location>
</feature>
<keyword evidence="4" id="KW-0520">NAD</keyword>
<dbReference type="STRING" id="1612624.ADU59_09760"/>
<keyword evidence="3 5" id="KW-0560">Oxidoreductase</keyword>
<dbReference type="PROSITE" id="PS00065">
    <property type="entry name" value="D_2_HYDROXYACID_DH_1"/>
    <property type="match status" value="1"/>
</dbReference>
<dbReference type="InterPro" id="IPR006139">
    <property type="entry name" value="D-isomer_2_OHA_DH_cat_dom"/>
</dbReference>
<dbReference type="InterPro" id="IPR029752">
    <property type="entry name" value="D-isomer_DH_CS1"/>
</dbReference>
<sequence>MRQKILVTPRSLTEAPHPAVEALIEYGFEIVQARPGKLPDENELLRLVPDVVGWLAGVEPVSPGVIAAAAKLRVVSRNGTGLDNLPLGALKSRGIAVRTADGANARSVAELAIAMIFSALRHLPYTDQGLKAGTWPRRRGIEFFGRTVGVIGTGAVGGTVARLASAMGAHVLAFDPACPELGIDPRRFRWASHEEIFREADILTLHCPPNRNGKPLIDTEVLQIVKPGLILINTARASLVDECALTTALNEKRLQTYCVDVFDPEPPAHPGLASRPDVIASSHIGGYTEESVNRATEMAVFNLLESLGIRHSAQSA</sequence>
<dbReference type="GO" id="GO:0016616">
    <property type="term" value="F:oxidoreductase activity, acting on the CH-OH group of donors, NAD or NADP as acceptor"/>
    <property type="evidence" value="ECO:0007669"/>
    <property type="project" value="InterPro"/>
</dbReference>
<evidence type="ECO:0000256" key="1">
    <source>
        <dbReference type="ARBA" id="ARBA00005854"/>
    </source>
</evidence>
<dbReference type="InterPro" id="IPR050857">
    <property type="entry name" value="D-2-hydroxyacid_DH"/>
</dbReference>
<dbReference type="GO" id="GO:0051287">
    <property type="term" value="F:NAD binding"/>
    <property type="evidence" value="ECO:0007669"/>
    <property type="project" value="InterPro"/>
</dbReference>
<organism evidence="8 9">
    <name type="scientific">Pararhizobium polonicum</name>
    <dbReference type="NCBI Taxonomy" id="1612624"/>
    <lineage>
        <taxon>Bacteria</taxon>
        <taxon>Pseudomonadati</taxon>
        <taxon>Pseudomonadota</taxon>
        <taxon>Alphaproteobacteria</taxon>
        <taxon>Hyphomicrobiales</taxon>
        <taxon>Rhizobiaceae</taxon>
        <taxon>Rhizobium/Agrobacterium group</taxon>
        <taxon>Pararhizobium</taxon>
    </lineage>
</organism>
<keyword evidence="9" id="KW-1185">Reference proteome</keyword>
<dbReference type="PANTHER" id="PTHR42789:SF1">
    <property type="entry name" value="D-ISOMER SPECIFIC 2-HYDROXYACID DEHYDROGENASE FAMILY PROTEIN (AFU_ORTHOLOGUE AFUA_6G10090)"/>
    <property type="match status" value="1"/>
</dbReference>
<evidence type="ECO:0000313" key="8">
    <source>
        <dbReference type="EMBL" id="OBZ95650.1"/>
    </source>
</evidence>
<dbReference type="Gene3D" id="3.40.50.720">
    <property type="entry name" value="NAD(P)-binding Rossmann-like Domain"/>
    <property type="match status" value="2"/>
</dbReference>
<comment type="caution">
    <text evidence="8">The sequence shown here is derived from an EMBL/GenBank/DDBJ whole genome shotgun (WGS) entry which is preliminary data.</text>
</comment>
<dbReference type="SUPFAM" id="SSF52283">
    <property type="entry name" value="Formate/glycerate dehydrogenase catalytic domain-like"/>
    <property type="match status" value="1"/>
</dbReference>